<dbReference type="InterPro" id="IPR019649">
    <property type="entry name" value="DUF2512"/>
</dbReference>
<keyword evidence="1" id="KW-0472">Membrane</keyword>
<dbReference type="EMBL" id="AOFT01000008">
    <property type="protein sequence ID" value="EMR06181.1"/>
    <property type="molecule type" value="Genomic_DNA"/>
</dbReference>
<comment type="caution">
    <text evidence="2">The sequence shown here is derived from an EMBL/GenBank/DDBJ whole genome shotgun (WGS) entry which is preliminary data.</text>
</comment>
<evidence type="ECO:0000313" key="3">
    <source>
        <dbReference type="Proteomes" id="UP000011919"/>
    </source>
</evidence>
<dbReference type="STRING" id="1235279.C772_01826"/>
<keyword evidence="1" id="KW-0812">Transmembrane</keyword>
<dbReference type="Proteomes" id="UP000011919">
    <property type="component" value="Unassembled WGS sequence"/>
</dbReference>
<dbReference type="OrthoDB" id="2111682at2"/>
<dbReference type="Pfam" id="PF10710">
    <property type="entry name" value="DUF2512"/>
    <property type="match status" value="1"/>
</dbReference>
<evidence type="ECO:0000256" key="1">
    <source>
        <dbReference type="SAM" id="Phobius"/>
    </source>
</evidence>
<dbReference type="RefSeq" id="WP_008299321.1">
    <property type="nucleotide sequence ID" value="NZ_AOFT01000008.1"/>
</dbReference>
<name>M7NG68_9BACL</name>
<keyword evidence="1" id="KW-1133">Transmembrane helix</keyword>
<gene>
    <name evidence="2" type="ORF">C772_01826</name>
</gene>
<protein>
    <recommendedName>
        <fullName evidence="4">DUF2512 family protein</fullName>
    </recommendedName>
</protein>
<accession>M7NG68</accession>
<evidence type="ECO:0008006" key="4">
    <source>
        <dbReference type="Google" id="ProtNLM"/>
    </source>
</evidence>
<proteinExistence type="predicted"/>
<organism evidence="2 3">
    <name type="scientific">Bhargavaea cecembensis DSE10</name>
    <dbReference type="NCBI Taxonomy" id="1235279"/>
    <lineage>
        <taxon>Bacteria</taxon>
        <taxon>Bacillati</taxon>
        <taxon>Bacillota</taxon>
        <taxon>Bacilli</taxon>
        <taxon>Bacillales</taxon>
        <taxon>Caryophanaceae</taxon>
        <taxon>Bhargavaea</taxon>
    </lineage>
</organism>
<dbReference type="AlphaFoldDB" id="M7NG68"/>
<feature type="transmembrane region" description="Helical" evidence="1">
    <location>
        <begin position="12"/>
        <end position="30"/>
    </location>
</feature>
<dbReference type="eggNOG" id="ENOG5032Z7G">
    <property type="taxonomic scope" value="Bacteria"/>
</dbReference>
<feature type="transmembrane region" description="Helical" evidence="1">
    <location>
        <begin position="91"/>
        <end position="109"/>
    </location>
</feature>
<feature type="transmembrane region" description="Helical" evidence="1">
    <location>
        <begin position="36"/>
        <end position="54"/>
    </location>
</feature>
<sequence length="123" mass="13543">MDETRHVDHGKALMIKAALIFPVVWILLSLFNDVSFLDSTIIAAGLWLISYAMGDLMVLPKMGNMAATAGDFVLSFLIVWGGLNLLGYDEALGEALLTAAIITAGEYFYHSWLLRTQYDDAQV</sequence>
<keyword evidence="3" id="KW-1185">Reference proteome</keyword>
<feature type="transmembrane region" description="Helical" evidence="1">
    <location>
        <begin position="66"/>
        <end position="85"/>
    </location>
</feature>
<reference evidence="2 3" key="1">
    <citation type="journal article" date="2013" name="Genome Announc.">
        <title>Draft Genome Sequence of Bhargavaea cecembensis Strain DSE10T, Isolated from a Deep-Sea Sediment Sample Collected at a Depth of 5,904 m from the Chagos-Laccadive Ridge System in the Indian Ocean.</title>
        <authorList>
            <person name="Shivaji S."/>
            <person name="Ara S."/>
            <person name="Begum Z."/>
            <person name="Ruth M."/>
            <person name="Singh A."/>
            <person name="Kumar Pinnaka A."/>
        </authorList>
    </citation>
    <scope>NUCLEOTIDE SEQUENCE [LARGE SCALE GENOMIC DNA]</scope>
    <source>
        <strain evidence="2 3">DSE10</strain>
    </source>
</reference>
<evidence type="ECO:0000313" key="2">
    <source>
        <dbReference type="EMBL" id="EMR06181.1"/>
    </source>
</evidence>